<dbReference type="PANTHER" id="PTHR22901:SF0">
    <property type="entry name" value="SIALATE O-ACETYLESTERASE"/>
    <property type="match status" value="1"/>
</dbReference>
<dbReference type="AlphaFoldDB" id="A0A4U1CRL5"/>
<sequence>MKRYVYLVILLISAGFAANAKVTLPSILTDNMVLQQKEKVNLWGKAAPNTKLTITTSWDNQKYSLQTGNEGNFEGTVNTPSYGGPYSISFDDGEVLTLKNVLIGEVWICSGQSNMQFAMREIGNQAEQEINAANFPNIRVLRLSMAASNVPMTEPKLDGGGWAVCSPQSIRDFSAVGYFFGRDLNQKLNVPIGLIESSWGGTISEAWTSGNTLKKFSEFQQVVKQMQSDNRTPDQILSDYTQAQKDWFTKVQSADAGFYDNKAVWAASDFNDVNWKNIELPGFWELSVLPSFDGVVWMRKKINIGSDFSPNDVVIHLEQIDDNDIVWFNGVEVGRTEGWNTNRTYKIPAKLIKNGENVITIRAFDTGGNGGVHGNAGGLKLVNSSDSIIQLGGTWKYRTAVNFAELPTPQLQNGPNRPTVLYNAMINPLTKVKLKGVIWYQGESNASRADQYRTIFPALIKDWRTQFNNPDLYFLYVQLANFMQRKNAPGDSEWAELRDAQLQTLKVPNTGMALAIDIGEAGDIHPKNKLDVGKRLALAALAKAYGQASIAYSGPIYKSFVKTGKEIVISFDHVNEGLKTRDGSPVKGFTIAGKDQKFRNATAVIKGNQVVVSAAEISEPVALRYAWADNPDCNLVNGAGLPASPFRTDNWKGITFGKK</sequence>
<dbReference type="SUPFAM" id="SSF49785">
    <property type="entry name" value="Galactose-binding domain-like"/>
    <property type="match status" value="1"/>
</dbReference>
<organism evidence="4 5">
    <name type="scientific">Pedobacter frigoris</name>
    <dbReference type="NCBI Taxonomy" id="2571272"/>
    <lineage>
        <taxon>Bacteria</taxon>
        <taxon>Pseudomonadati</taxon>
        <taxon>Bacteroidota</taxon>
        <taxon>Sphingobacteriia</taxon>
        <taxon>Sphingobacteriales</taxon>
        <taxon>Sphingobacteriaceae</taxon>
        <taxon>Pedobacter</taxon>
    </lineage>
</organism>
<comment type="caution">
    <text evidence="4">The sequence shown here is derived from an EMBL/GenBank/DDBJ whole genome shotgun (WGS) entry which is preliminary data.</text>
</comment>
<dbReference type="InterPro" id="IPR036514">
    <property type="entry name" value="SGNH_hydro_sf"/>
</dbReference>
<dbReference type="SUPFAM" id="SSF52266">
    <property type="entry name" value="SGNH hydrolase"/>
    <property type="match status" value="1"/>
</dbReference>
<dbReference type="EMBL" id="SWBQ01000001">
    <property type="protein sequence ID" value="TKC09570.1"/>
    <property type="molecule type" value="Genomic_DNA"/>
</dbReference>
<feature type="domain" description="Sialate O-acetylesterase" evidence="3">
    <location>
        <begin position="105"/>
        <end position="230"/>
    </location>
</feature>
<dbReference type="GO" id="GO:0004553">
    <property type="term" value="F:hydrolase activity, hydrolyzing O-glycosyl compounds"/>
    <property type="evidence" value="ECO:0007669"/>
    <property type="project" value="InterPro"/>
</dbReference>
<evidence type="ECO:0000313" key="5">
    <source>
        <dbReference type="Proteomes" id="UP000307244"/>
    </source>
</evidence>
<dbReference type="GO" id="GO:0005975">
    <property type="term" value="P:carbohydrate metabolic process"/>
    <property type="evidence" value="ECO:0007669"/>
    <property type="project" value="InterPro"/>
</dbReference>
<dbReference type="InterPro" id="IPR039329">
    <property type="entry name" value="SIAE"/>
</dbReference>
<accession>A0A4U1CRL5</accession>
<feature type="signal peptide" evidence="2">
    <location>
        <begin position="1"/>
        <end position="20"/>
    </location>
</feature>
<dbReference type="InterPro" id="IPR005181">
    <property type="entry name" value="SASA"/>
</dbReference>
<dbReference type="GO" id="GO:0001681">
    <property type="term" value="F:sialate O-acetylesterase activity"/>
    <property type="evidence" value="ECO:0007669"/>
    <property type="project" value="InterPro"/>
</dbReference>
<evidence type="ECO:0000259" key="3">
    <source>
        <dbReference type="Pfam" id="PF03629"/>
    </source>
</evidence>
<keyword evidence="1" id="KW-0378">Hydrolase</keyword>
<evidence type="ECO:0000256" key="1">
    <source>
        <dbReference type="ARBA" id="ARBA00022801"/>
    </source>
</evidence>
<keyword evidence="2" id="KW-0732">Signal</keyword>
<dbReference type="Proteomes" id="UP000307244">
    <property type="component" value="Unassembled WGS sequence"/>
</dbReference>
<evidence type="ECO:0000313" key="4">
    <source>
        <dbReference type="EMBL" id="TKC09570.1"/>
    </source>
</evidence>
<proteinExistence type="predicted"/>
<name>A0A4U1CRL5_9SPHI</name>
<dbReference type="OrthoDB" id="9816001at2"/>
<dbReference type="PANTHER" id="PTHR22901">
    <property type="entry name" value="SIALATE O-ACETYLESTERASE"/>
    <property type="match status" value="1"/>
</dbReference>
<feature type="chain" id="PRO_5020842216" evidence="2">
    <location>
        <begin position="21"/>
        <end position="659"/>
    </location>
</feature>
<dbReference type="InterPro" id="IPR008979">
    <property type="entry name" value="Galactose-bd-like_sf"/>
</dbReference>
<feature type="domain" description="Sialate O-acetylesterase" evidence="3">
    <location>
        <begin position="419"/>
        <end position="540"/>
    </location>
</feature>
<dbReference type="Pfam" id="PF03629">
    <property type="entry name" value="SASA"/>
    <property type="match status" value="2"/>
</dbReference>
<gene>
    <name evidence="4" type="ORF">FA047_05645</name>
</gene>
<evidence type="ECO:0000256" key="2">
    <source>
        <dbReference type="SAM" id="SignalP"/>
    </source>
</evidence>
<reference evidence="4 5" key="1">
    <citation type="submission" date="2019-04" db="EMBL/GenBank/DDBJ databases">
        <title>Pedobacter sp. RP-3-15 sp. nov., isolated from Arctic soil.</title>
        <authorList>
            <person name="Dahal R.H."/>
            <person name="Kim D.-U."/>
        </authorList>
    </citation>
    <scope>NUCLEOTIDE SEQUENCE [LARGE SCALE GENOMIC DNA]</scope>
    <source>
        <strain evidence="4 5">RP-3-15</strain>
    </source>
</reference>
<dbReference type="RefSeq" id="WP_136834979.1">
    <property type="nucleotide sequence ID" value="NZ_SWBQ01000001.1"/>
</dbReference>
<protein>
    <submittedName>
        <fullName evidence="4">9-O-acetylesterase</fullName>
    </submittedName>
</protein>
<dbReference type="Gene3D" id="3.40.50.1110">
    <property type="entry name" value="SGNH hydrolase"/>
    <property type="match status" value="2"/>
</dbReference>
<keyword evidence="5" id="KW-1185">Reference proteome</keyword>